<keyword evidence="1" id="KW-0812">Transmembrane</keyword>
<reference evidence="3" key="1">
    <citation type="submission" date="2015-01" db="EMBL/GenBank/DDBJ databases">
        <authorList>
            <person name="Aksoy S."/>
            <person name="Warren W."/>
            <person name="Wilson R.K."/>
        </authorList>
    </citation>
    <scope>NUCLEOTIDE SEQUENCE [LARGE SCALE GENOMIC DNA]</scope>
    <source>
        <strain evidence="3">IAEA</strain>
    </source>
</reference>
<dbReference type="AlphaFoldDB" id="A0A1B0BPR0"/>
<name>A0A1B0BPR0_9MUSC</name>
<keyword evidence="1" id="KW-0472">Membrane</keyword>
<keyword evidence="1" id="KW-1133">Transmembrane helix</keyword>
<keyword evidence="3" id="KW-1185">Reference proteome</keyword>
<sequence length="147" mass="16497">MCNLHMRHTPDFRSMGVLLGVVVHAYNQTTAGAVAIAVAVAVAVAAAITIAFDITLVRWWFHGGSRRQGEVLIRTLYGARMIRRHKDRRNNDAKHLPLSGSLRTLWSFIIFTTYSAIRTRLLVYALGALGALGAQERFMIGLYLYYF</sequence>
<feature type="transmembrane region" description="Helical" evidence="1">
    <location>
        <begin position="33"/>
        <end position="57"/>
    </location>
</feature>
<dbReference type="EMBL" id="JXJN01018175">
    <property type="status" value="NOT_ANNOTATED_CDS"/>
    <property type="molecule type" value="Genomic_DNA"/>
</dbReference>
<reference evidence="2" key="2">
    <citation type="submission" date="2020-05" db="UniProtKB">
        <authorList>
            <consortium name="EnsemblMetazoa"/>
        </authorList>
    </citation>
    <scope>IDENTIFICATION</scope>
    <source>
        <strain evidence="2">IAEA</strain>
    </source>
</reference>
<dbReference type="VEuPathDB" id="VectorBase:GPPI036720"/>
<evidence type="ECO:0000313" key="3">
    <source>
        <dbReference type="Proteomes" id="UP000092460"/>
    </source>
</evidence>
<protein>
    <submittedName>
        <fullName evidence="2">Uncharacterized protein</fullName>
    </submittedName>
</protein>
<evidence type="ECO:0000313" key="2">
    <source>
        <dbReference type="EnsemblMetazoa" id="GPPI036720-PA"/>
    </source>
</evidence>
<accession>A0A1B0BPR0</accession>
<feature type="transmembrane region" description="Helical" evidence="1">
    <location>
        <begin position="123"/>
        <end position="146"/>
    </location>
</feature>
<proteinExistence type="predicted"/>
<dbReference type="EnsemblMetazoa" id="GPPI036720-RA">
    <property type="protein sequence ID" value="GPPI036720-PA"/>
    <property type="gene ID" value="GPPI036720"/>
</dbReference>
<organism evidence="2 3">
    <name type="scientific">Glossina palpalis gambiensis</name>
    <dbReference type="NCBI Taxonomy" id="67801"/>
    <lineage>
        <taxon>Eukaryota</taxon>
        <taxon>Metazoa</taxon>
        <taxon>Ecdysozoa</taxon>
        <taxon>Arthropoda</taxon>
        <taxon>Hexapoda</taxon>
        <taxon>Insecta</taxon>
        <taxon>Pterygota</taxon>
        <taxon>Neoptera</taxon>
        <taxon>Endopterygota</taxon>
        <taxon>Diptera</taxon>
        <taxon>Brachycera</taxon>
        <taxon>Muscomorpha</taxon>
        <taxon>Hippoboscoidea</taxon>
        <taxon>Glossinidae</taxon>
        <taxon>Glossina</taxon>
    </lineage>
</organism>
<dbReference type="Proteomes" id="UP000092460">
    <property type="component" value="Unassembled WGS sequence"/>
</dbReference>
<evidence type="ECO:0000256" key="1">
    <source>
        <dbReference type="SAM" id="Phobius"/>
    </source>
</evidence>